<evidence type="ECO:0000256" key="1">
    <source>
        <dbReference type="SAM" id="Phobius"/>
    </source>
</evidence>
<dbReference type="Proteomes" id="UP000016931">
    <property type="component" value="Unassembled WGS sequence"/>
</dbReference>
<accession>M3AYD4</accession>
<keyword evidence="1" id="KW-0812">Transmembrane</keyword>
<dbReference type="eggNOG" id="ENOG502S87B">
    <property type="taxonomic scope" value="Eukaryota"/>
</dbReference>
<reference evidence="2 3" key="1">
    <citation type="journal article" date="2012" name="PLoS Pathog.">
        <title>Diverse lifestyles and strategies of plant pathogenesis encoded in the genomes of eighteen Dothideomycetes fungi.</title>
        <authorList>
            <person name="Ohm R.A."/>
            <person name="Feau N."/>
            <person name="Henrissat B."/>
            <person name="Schoch C.L."/>
            <person name="Horwitz B.A."/>
            <person name="Barry K.W."/>
            <person name="Condon B.J."/>
            <person name="Copeland A.C."/>
            <person name="Dhillon B."/>
            <person name="Glaser F."/>
            <person name="Hesse C.N."/>
            <person name="Kosti I."/>
            <person name="LaButti K."/>
            <person name="Lindquist E.A."/>
            <person name="Lucas S."/>
            <person name="Salamov A.A."/>
            <person name="Bradshaw R.E."/>
            <person name="Ciuffetti L."/>
            <person name="Hamelin R.C."/>
            <person name="Kema G.H.J."/>
            <person name="Lawrence C."/>
            <person name="Scott J.A."/>
            <person name="Spatafora J.W."/>
            <person name="Turgeon B.G."/>
            <person name="de Wit P.J.G.M."/>
            <person name="Zhong S."/>
            <person name="Goodwin S.B."/>
            <person name="Grigoriev I.V."/>
        </authorList>
    </citation>
    <scope>NUCLEOTIDE SEQUENCE [LARGE SCALE GENOMIC DNA]</scope>
    <source>
        <strain evidence="2 3">SO2202</strain>
    </source>
</reference>
<keyword evidence="1" id="KW-1133">Transmembrane helix</keyword>
<feature type="transmembrane region" description="Helical" evidence="1">
    <location>
        <begin position="30"/>
        <end position="53"/>
    </location>
</feature>
<protein>
    <submittedName>
        <fullName evidence="2">Uncharacterized protein</fullName>
    </submittedName>
</protein>
<dbReference type="OrthoDB" id="5599753at2759"/>
<dbReference type="HOGENOM" id="CLU_080238_1_0_1"/>
<dbReference type="RefSeq" id="XP_016760648.1">
    <property type="nucleotide sequence ID" value="XM_016905389.1"/>
</dbReference>
<dbReference type="OMA" id="AWWLIDS"/>
<name>M3AYD4_SPHMS</name>
<dbReference type="AlphaFoldDB" id="M3AYD4"/>
<proteinExistence type="predicted"/>
<dbReference type="GeneID" id="27902526"/>
<gene>
    <name evidence="2" type="ORF">SEPMUDRAFT_149175</name>
</gene>
<keyword evidence="3" id="KW-1185">Reference proteome</keyword>
<evidence type="ECO:0000313" key="2">
    <source>
        <dbReference type="EMBL" id="EMF12527.1"/>
    </source>
</evidence>
<keyword evidence="1" id="KW-0472">Membrane</keyword>
<sequence>MPFQADVQRYVEHASRTIEHYLPQDRNSRLLLAGGAATVAGIVLFPLAHHFVLGRQVTHTQPSAGSLWASAECGEIESIPKTLTESAKDYRTVHDKVTTHIKDVTIGLSADMEGDFTALLRHHFTQFNKTPVSWFAWLAFNTPSQRNTFQPDHINKLNFVKGDVVNGAYAVVKRSPLRVELAVSSPTNLEAVQSRVVISLRPRNQGATLISETIQWTERNSGVTLPLERLVGRFLHDLTARWLVLSSAAFLRGISSV</sequence>
<dbReference type="EMBL" id="KB456264">
    <property type="protein sequence ID" value="EMF12527.1"/>
    <property type="molecule type" value="Genomic_DNA"/>
</dbReference>
<organism evidence="2 3">
    <name type="scientific">Sphaerulina musiva (strain SO2202)</name>
    <name type="common">Poplar stem canker fungus</name>
    <name type="synonym">Septoria musiva</name>
    <dbReference type="NCBI Taxonomy" id="692275"/>
    <lineage>
        <taxon>Eukaryota</taxon>
        <taxon>Fungi</taxon>
        <taxon>Dikarya</taxon>
        <taxon>Ascomycota</taxon>
        <taxon>Pezizomycotina</taxon>
        <taxon>Dothideomycetes</taxon>
        <taxon>Dothideomycetidae</taxon>
        <taxon>Mycosphaerellales</taxon>
        <taxon>Mycosphaerellaceae</taxon>
        <taxon>Sphaerulina</taxon>
    </lineage>
</organism>
<evidence type="ECO:0000313" key="3">
    <source>
        <dbReference type="Proteomes" id="UP000016931"/>
    </source>
</evidence>